<evidence type="ECO:0000313" key="2">
    <source>
        <dbReference type="Proteomes" id="UP000789525"/>
    </source>
</evidence>
<dbReference type="Proteomes" id="UP000789525">
    <property type="component" value="Unassembled WGS sequence"/>
</dbReference>
<feature type="non-terminal residue" evidence="1">
    <location>
        <position position="1"/>
    </location>
</feature>
<reference evidence="1" key="1">
    <citation type="submission" date="2021-06" db="EMBL/GenBank/DDBJ databases">
        <authorList>
            <person name="Kallberg Y."/>
            <person name="Tangrot J."/>
            <person name="Rosling A."/>
        </authorList>
    </citation>
    <scope>NUCLEOTIDE SEQUENCE</scope>
    <source>
        <strain evidence="1">CL356</strain>
    </source>
</reference>
<dbReference type="EMBL" id="CAJVPT010001322">
    <property type="protein sequence ID" value="CAG8460638.1"/>
    <property type="molecule type" value="Genomic_DNA"/>
</dbReference>
<keyword evidence="2" id="KW-1185">Reference proteome</keyword>
<comment type="caution">
    <text evidence="1">The sequence shown here is derived from an EMBL/GenBank/DDBJ whole genome shotgun (WGS) entry which is preliminary data.</text>
</comment>
<sequence>EKYNKIIPSITDSNRKLLGRQRHQEANQVPYQALQYFSEIDDETLDTR</sequence>
<accession>A0ACA9K9W6</accession>
<protein>
    <submittedName>
        <fullName evidence="1">10265_t:CDS:1</fullName>
    </submittedName>
</protein>
<organism evidence="1 2">
    <name type="scientific">Acaulospora colombiana</name>
    <dbReference type="NCBI Taxonomy" id="27376"/>
    <lineage>
        <taxon>Eukaryota</taxon>
        <taxon>Fungi</taxon>
        <taxon>Fungi incertae sedis</taxon>
        <taxon>Mucoromycota</taxon>
        <taxon>Glomeromycotina</taxon>
        <taxon>Glomeromycetes</taxon>
        <taxon>Diversisporales</taxon>
        <taxon>Acaulosporaceae</taxon>
        <taxon>Acaulospora</taxon>
    </lineage>
</organism>
<gene>
    <name evidence="1" type="ORF">ACOLOM_LOCUS1157</name>
</gene>
<proteinExistence type="predicted"/>
<evidence type="ECO:0000313" key="1">
    <source>
        <dbReference type="EMBL" id="CAG8460638.1"/>
    </source>
</evidence>
<name>A0ACA9K9W6_9GLOM</name>